<gene>
    <name evidence="2" type="ORF">B296_00032912</name>
</gene>
<sequence length="103" mass="11909">MSSERGLIHSNDGGKVTAENMAHIQLKEILHIKTLSLFEKKRRKLLLIRRFSQVSSGYKMYQVLNLQKVSNPDDQNTKNSRVPNLQKEKKEKLQVKARAKPSH</sequence>
<proteinExistence type="predicted"/>
<dbReference type="AlphaFoldDB" id="A0A427AAG2"/>
<evidence type="ECO:0000313" key="3">
    <source>
        <dbReference type="Proteomes" id="UP000287651"/>
    </source>
</evidence>
<evidence type="ECO:0000313" key="2">
    <source>
        <dbReference type="EMBL" id="RRT73199.1"/>
    </source>
</evidence>
<dbReference type="Proteomes" id="UP000287651">
    <property type="component" value="Unassembled WGS sequence"/>
</dbReference>
<organism evidence="2 3">
    <name type="scientific">Ensete ventricosum</name>
    <name type="common">Abyssinian banana</name>
    <name type="synonym">Musa ensete</name>
    <dbReference type="NCBI Taxonomy" id="4639"/>
    <lineage>
        <taxon>Eukaryota</taxon>
        <taxon>Viridiplantae</taxon>
        <taxon>Streptophyta</taxon>
        <taxon>Embryophyta</taxon>
        <taxon>Tracheophyta</taxon>
        <taxon>Spermatophyta</taxon>
        <taxon>Magnoliopsida</taxon>
        <taxon>Liliopsida</taxon>
        <taxon>Zingiberales</taxon>
        <taxon>Musaceae</taxon>
        <taxon>Ensete</taxon>
    </lineage>
</organism>
<protein>
    <submittedName>
        <fullName evidence="2">Uncharacterized protein</fullName>
    </submittedName>
</protein>
<feature type="compositionally biased region" description="Polar residues" evidence="1">
    <location>
        <begin position="69"/>
        <end position="83"/>
    </location>
</feature>
<feature type="region of interest" description="Disordered" evidence="1">
    <location>
        <begin position="69"/>
        <end position="103"/>
    </location>
</feature>
<comment type="caution">
    <text evidence="2">The sequence shown here is derived from an EMBL/GenBank/DDBJ whole genome shotgun (WGS) entry which is preliminary data.</text>
</comment>
<dbReference type="EMBL" id="AMZH03003167">
    <property type="protein sequence ID" value="RRT73199.1"/>
    <property type="molecule type" value="Genomic_DNA"/>
</dbReference>
<accession>A0A427AAG2</accession>
<reference evidence="2 3" key="1">
    <citation type="journal article" date="2014" name="Agronomy (Basel)">
        <title>A Draft Genome Sequence for Ensete ventricosum, the Drought-Tolerant Tree Against Hunger.</title>
        <authorList>
            <person name="Harrison J."/>
            <person name="Moore K.A."/>
            <person name="Paszkiewicz K."/>
            <person name="Jones T."/>
            <person name="Grant M."/>
            <person name="Ambacheew D."/>
            <person name="Muzemil S."/>
            <person name="Studholme D.J."/>
        </authorList>
    </citation>
    <scope>NUCLEOTIDE SEQUENCE [LARGE SCALE GENOMIC DNA]</scope>
</reference>
<name>A0A427AAG2_ENSVE</name>
<evidence type="ECO:0000256" key="1">
    <source>
        <dbReference type="SAM" id="MobiDB-lite"/>
    </source>
</evidence>